<reference evidence="10 11" key="1">
    <citation type="journal article" date="2010" name="Stand. Genomic Sci.">
        <title>Complete genome sequence of Methanothermus fervidus type strain (V24S).</title>
        <authorList>
            <person name="Anderson I."/>
            <person name="Djao O.D."/>
            <person name="Misra M."/>
            <person name="Chertkov O."/>
            <person name="Nolan M."/>
            <person name="Lucas S."/>
            <person name="Lapidus A."/>
            <person name="Del Rio T.G."/>
            <person name="Tice H."/>
            <person name="Cheng J.F."/>
            <person name="Tapia R."/>
            <person name="Han C."/>
            <person name="Goodwin L."/>
            <person name="Pitluck S."/>
            <person name="Liolios K."/>
            <person name="Ivanova N."/>
            <person name="Mavromatis K."/>
            <person name="Mikhailova N."/>
            <person name="Pati A."/>
            <person name="Brambilla E."/>
            <person name="Chen A."/>
            <person name="Palaniappan K."/>
            <person name="Land M."/>
            <person name="Hauser L."/>
            <person name="Chang Y.J."/>
            <person name="Jeffries C.D."/>
            <person name="Sikorski J."/>
            <person name="Spring S."/>
            <person name="Rohde M."/>
            <person name="Eichinger K."/>
            <person name="Huber H."/>
            <person name="Wirth R."/>
            <person name="Goker M."/>
            <person name="Detter J.C."/>
            <person name="Woyke T."/>
            <person name="Bristow J."/>
            <person name="Eisen J.A."/>
            <person name="Markowitz V."/>
            <person name="Hugenholtz P."/>
            <person name="Klenk H.P."/>
            <person name="Kyrpides N.C."/>
        </authorList>
    </citation>
    <scope>NUCLEOTIDE SEQUENCE [LARGE SCALE GENOMIC DNA]</scope>
    <source>
        <strain evidence="11">ATCC 43054 / DSM 2088 / JCM 10308 / V24 S</strain>
    </source>
</reference>
<keyword evidence="6 9" id="KW-0812">Transmembrane</keyword>
<dbReference type="HOGENOM" id="CLU_015355_0_0_2"/>
<feature type="transmembrane region" description="Helical" evidence="9">
    <location>
        <begin position="37"/>
        <end position="57"/>
    </location>
</feature>
<keyword evidence="11" id="KW-1185">Reference proteome</keyword>
<comment type="subcellular location">
    <subcellularLocation>
        <location evidence="2">Membrane</location>
        <topology evidence="2">Multi-pass membrane protein</topology>
    </subcellularLocation>
</comment>
<name>E3GXL6_METFV</name>
<dbReference type="KEGG" id="mfv:Mfer_0245"/>
<evidence type="ECO:0000313" key="11">
    <source>
        <dbReference type="Proteomes" id="UP000002315"/>
    </source>
</evidence>
<dbReference type="GO" id="GO:0005315">
    <property type="term" value="F:phosphate transmembrane transporter activity"/>
    <property type="evidence" value="ECO:0007669"/>
    <property type="project" value="InterPro"/>
</dbReference>
<feature type="transmembrane region" description="Helical" evidence="9">
    <location>
        <begin position="99"/>
        <end position="121"/>
    </location>
</feature>
<keyword evidence="4" id="KW-0813">Transport</keyword>
<dbReference type="PANTHER" id="PTHR11101">
    <property type="entry name" value="PHOSPHATE TRANSPORTER"/>
    <property type="match status" value="1"/>
</dbReference>
<keyword evidence="8 9" id="KW-0472">Membrane</keyword>
<dbReference type="EMBL" id="CP002278">
    <property type="protein sequence ID" value="ADP77048.1"/>
    <property type="molecule type" value="Genomic_DNA"/>
</dbReference>
<dbReference type="STRING" id="523846.Mfer_0245"/>
<protein>
    <submittedName>
        <fullName evidence="10">Phosphate transporter</fullName>
    </submittedName>
</protein>
<keyword evidence="5" id="KW-0592">Phosphate transport</keyword>
<dbReference type="Proteomes" id="UP000002315">
    <property type="component" value="Chromosome"/>
</dbReference>
<evidence type="ECO:0000256" key="6">
    <source>
        <dbReference type="ARBA" id="ARBA00022692"/>
    </source>
</evidence>
<feature type="transmembrane region" description="Helical" evidence="9">
    <location>
        <begin position="173"/>
        <end position="203"/>
    </location>
</feature>
<evidence type="ECO:0000256" key="7">
    <source>
        <dbReference type="ARBA" id="ARBA00022989"/>
    </source>
</evidence>
<evidence type="ECO:0000256" key="8">
    <source>
        <dbReference type="ARBA" id="ARBA00023136"/>
    </source>
</evidence>
<evidence type="ECO:0000256" key="5">
    <source>
        <dbReference type="ARBA" id="ARBA00022592"/>
    </source>
</evidence>
<comment type="function">
    <text evidence="1">Potential transporter for phosphate.</text>
</comment>
<dbReference type="PANTHER" id="PTHR11101:SF80">
    <property type="entry name" value="PHOSPHATE TRANSPORTER"/>
    <property type="match status" value="1"/>
</dbReference>
<feature type="transmembrane region" description="Helical" evidence="9">
    <location>
        <begin position="210"/>
        <end position="228"/>
    </location>
</feature>
<evidence type="ECO:0000256" key="9">
    <source>
        <dbReference type="SAM" id="Phobius"/>
    </source>
</evidence>
<accession>E3GXL6</accession>
<evidence type="ECO:0000313" key="10">
    <source>
        <dbReference type="EMBL" id="ADP77048.1"/>
    </source>
</evidence>
<dbReference type="InterPro" id="IPR001204">
    <property type="entry name" value="Phos_transporter"/>
</dbReference>
<feature type="transmembrane region" description="Helical" evidence="9">
    <location>
        <begin position="298"/>
        <end position="316"/>
    </location>
</feature>
<feature type="transmembrane region" description="Helical" evidence="9">
    <location>
        <begin position="69"/>
        <end position="93"/>
    </location>
</feature>
<dbReference type="GO" id="GO:0035435">
    <property type="term" value="P:phosphate ion transmembrane transport"/>
    <property type="evidence" value="ECO:0007669"/>
    <property type="project" value="TreeGrafter"/>
</dbReference>
<dbReference type="AlphaFoldDB" id="E3GXL6"/>
<evidence type="ECO:0000256" key="1">
    <source>
        <dbReference type="ARBA" id="ARBA00001981"/>
    </source>
</evidence>
<dbReference type="GO" id="GO:0016020">
    <property type="term" value="C:membrane"/>
    <property type="evidence" value="ECO:0007669"/>
    <property type="project" value="UniProtKB-SubCell"/>
</dbReference>
<feature type="transmembrane region" description="Helical" evidence="9">
    <location>
        <begin position="128"/>
        <end position="153"/>
    </location>
</feature>
<evidence type="ECO:0000256" key="4">
    <source>
        <dbReference type="ARBA" id="ARBA00022448"/>
    </source>
</evidence>
<dbReference type="OrthoDB" id="101311at2157"/>
<dbReference type="Pfam" id="PF01384">
    <property type="entry name" value="PHO4"/>
    <property type="match status" value="1"/>
</dbReference>
<organism evidence="10 11">
    <name type="scientific">Methanothermus fervidus (strain ATCC 43054 / DSM 2088 / JCM 10308 / V24 S)</name>
    <dbReference type="NCBI Taxonomy" id="523846"/>
    <lineage>
        <taxon>Archaea</taxon>
        <taxon>Methanobacteriati</taxon>
        <taxon>Methanobacteriota</taxon>
        <taxon>Methanomada group</taxon>
        <taxon>Methanobacteria</taxon>
        <taxon>Methanobacteriales</taxon>
        <taxon>Methanothermaceae</taxon>
        <taxon>Methanothermus</taxon>
    </lineage>
</organism>
<evidence type="ECO:0000256" key="2">
    <source>
        <dbReference type="ARBA" id="ARBA00004141"/>
    </source>
</evidence>
<evidence type="ECO:0000256" key="3">
    <source>
        <dbReference type="ARBA" id="ARBA00009916"/>
    </source>
</evidence>
<comment type="similarity">
    <text evidence="3">Belongs to the inorganic phosphate transporter (PiT) (TC 2.A.20) family.</text>
</comment>
<gene>
    <name evidence="10" type="ordered locus">Mfer_0245</name>
</gene>
<sequence>MELITIIAIFVSLYMAFTISANDIGNSVGTVVGSGAINIKRALVLNSIFAFLGAIFLSKAVTETIGKGIIPAGMLDIKGASIITFTTGLWITFTLWKKIPISGSEAIIGAVTGFGVASIGIDKLNLQTLWVIMLSWIVSPLIGLVTGYLTYRALNTVIFTKTTMKKRSRIEKIFKYLLILTSCATALSIGAIDISIATSVLYITFGQAGLEIKIIGAIMLIVGILIAGNRVSDTIGRRITELVPSRSFSAQISAAIIYALFVYNGIPISPTQTLVGSIIGVGLAYGVSSVKIDVVKDVIHIWLLTIPCCFTLAMVLKTISTLLM</sequence>
<keyword evidence="7 9" id="KW-1133">Transmembrane helix</keyword>
<proteinExistence type="inferred from homology"/>